<dbReference type="Proteomes" id="UP000706926">
    <property type="component" value="Unassembled WGS sequence"/>
</dbReference>
<feature type="compositionally biased region" description="Low complexity" evidence="1">
    <location>
        <begin position="190"/>
        <end position="232"/>
    </location>
</feature>
<reference evidence="2 3" key="1">
    <citation type="submission" date="2021-03" db="EMBL/GenBank/DDBJ databases">
        <title>Genomic Encyclopedia of Type Strains, Phase IV (KMG-IV): sequencing the most valuable type-strain genomes for metagenomic binning, comparative biology and taxonomic classification.</title>
        <authorList>
            <person name="Goeker M."/>
        </authorList>
    </citation>
    <scope>NUCLEOTIDE SEQUENCE [LARGE SCALE GENOMIC DNA]</scope>
    <source>
        <strain evidence="2 3">DSM 15596</strain>
    </source>
</reference>
<feature type="compositionally biased region" description="Low complexity" evidence="1">
    <location>
        <begin position="137"/>
        <end position="167"/>
    </location>
</feature>
<evidence type="ECO:0000256" key="1">
    <source>
        <dbReference type="SAM" id="MobiDB-lite"/>
    </source>
</evidence>
<keyword evidence="2" id="KW-0167">Capsid protein</keyword>
<name>A0ABS4FFE0_9BACL</name>
<evidence type="ECO:0000313" key="2">
    <source>
        <dbReference type="EMBL" id="MBP1894968.1"/>
    </source>
</evidence>
<feature type="region of interest" description="Disordered" evidence="1">
    <location>
        <begin position="137"/>
        <end position="289"/>
    </location>
</feature>
<sequence length="289" mass="30737">MAYNRFGFGNLVGRNVKINRGGPDSIEGLLLDAQSDYLVAVADGGFVYVKDEHVKSITDTGKSGGERESIVNPIRAYDFVGVMQALRYRYVKVNRGGPEKIEGIIVDVNQNYLILTVKGQEVVHVPVSHIKSITVIRGGNSNQSGGNQNQNSSSKGNQSQGNQAQGNQSGGNRSGGNQAQGNQSGGNRSGGNQTRGNRTGGNQTRGNRTGGNQTRGNRTGGNQTAGNRTGGNQSRGNRTGGNQTAGDWMNWTGGNQSKHRSGKRNRSGNRSYNRSGKRNRSGKQRSGGE</sequence>
<keyword evidence="3" id="KW-1185">Reference proteome</keyword>
<comment type="caution">
    <text evidence="2">The sequence shown here is derived from an EMBL/GenBank/DDBJ whole genome shotgun (WGS) entry which is preliminary data.</text>
</comment>
<evidence type="ECO:0000313" key="3">
    <source>
        <dbReference type="Proteomes" id="UP000706926"/>
    </source>
</evidence>
<dbReference type="RefSeq" id="WP_007130230.1">
    <property type="nucleotide sequence ID" value="NZ_BOSA01000008.1"/>
</dbReference>
<dbReference type="GeneID" id="95405999"/>
<feature type="compositionally biased region" description="Polar residues" evidence="1">
    <location>
        <begin position="234"/>
        <end position="245"/>
    </location>
</feature>
<organism evidence="2 3">
    <name type="scientific">Paenibacillus lactis</name>
    <dbReference type="NCBI Taxonomy" id="228574"/>
    <lineage>
        <taxon>Bacteria</taxon>
        <taxon>Bacillati</taxon>
        <taxon>Bacillota</taxon>
        <taxon>Bacilli</taxon>
        <taxon>Bacillales</taxon>
        <taxon>Paenibacillaceae</taxon>
        <taxon>Paenibacillus</taxon>
    </lineage>
</organism>
<protein>
    <submittedName>
        <fullName evidence="2">Spore coat protein B</fullName>
    </submittedName>
</protein>
<accession>A0ABS4FFE0</accession>
<gene>
    <name evidence="2" type="ORF">J2Z18_004077</name>
</gene>
<dbReference type="EMBL" id="JAGGKI010000011">
    <property type="protein sequence ID" value="MBP1894968.1"/>
    <property type="molecule type" value="Genomic_DNA"/>
</dbReference>
<proteinExistence type="predicted"/>
<keyword evidence="2" id="KW-0946">Virion</keyword>
<feature type="compositionally biased region" description="Basic residues" evidence="1">
    <location>
        <begin position="257"/>
        <end position="267"/>
    </location>
</feature>